<proteinExistence type="predicted"/>
<dbReference type="InterPro" id="IPR003760">
    <property type="entry name" value="PnrA-like"/>
</dbReference>
<evidence type="ECO:0000313" key="6">
    <source>
        <dbReference type="EMBL" id="CAE8586101.1"/>
    </source>
</evidence>
<keyword evidence="3" id="KW-1133">Transmembrane helix</keyword>
<protein>
    <recommendedName>
        <fullName evidence="5">ABC transporter substrate-binding protein PnrA-like domain-containing protein</fullName>
    </recommendedName>
</protein>
<evidence type="ECO:0000256" key="3">
    <source>
        <dbReference type="SAM" id="Phobius"/>
    </source>
</evidence>
<dbReference type="SUPFAM" id="SSF57184">
    <property type="entry name" value="Growth factor receptor domain"/>
    <property type="match status" value="1"/>
</dbReference>
<dbReference type="EMBL" id="CAJNNV010001914">
    <property type="protein sequence ID" value="CAE8586101.1"/>
    <property type="molecule type" value="Genomic_DNA"/>
</dbReference>
<evidence type="ECO:0000259" key="5">
    <source>
        <dbReference type="Pfam" id="PF02608"/>
    </source>
</evidence>
<organism evidence="6 7">
    <name type="scientific">Polarella glacialis</name>
    <name type="common">Dinoflagellate</name>
    <dbReference type="NCBI Taxonomy" id="89957"/>
    <lineage>
        <taxon>Eukaryota</taxon>
        <taxon>Sar</taxon>
        <taxon>Alveolata</taxon>
        <taxon>Dinophyceae</taxon>
        <taxon>Suessiales</taxon>
        <taxon>Suessiaceae</taxon>
        <taxon>Polarella</taxon>
    </lineage>
</organism>
<sequence>MALLAFLLWCLAAMSTTTATAATTTTTTTTTSATATAAASSSSFGSSAWPGLYVRIRPALLPVGKIVNLSVVGTLPVFQSAATLKGSAYALRLSAIAGTCTAANNNNTAAGNASSAWPCELVSAEELRCQGQVAWSSPGRVLAELLLMSRSSQQQQQQQLPVFLTSFTPQAYLPPQVLGLSPTKLPQRGGAKLRMHFLDFVEGIGTVDGGSEEAVIRFICADVNGLSGFRAIVDMVVNLEAGGRAVVGRSPRMEGCSENASVEAWLALDGLSFEDSGLRNLTVVQQKKLRIGFLMVGSPSDFGWNFRQNMARQRLENVFGQIETISKESVSWLGPNVCDWCRNESSWDATRENWNNAPPSDYSGTHETAQVSKRWIEEEGVQMIFGTSFYFQWDIYALATRYPNVYFVHAGGWLSQPNMVNLFPKMYQARYLSGIALGWYLKKNPQLEKRVGFISSFLLGETVRAINAFKLGLEQVDPAVEVYVTWIHSWDDERKEKLTAERLIKAYGVEGIAQHTDSQVPQLVARDLGKVGLGYNTDMLFSVGDTVLTSPVLQWDEEYTRLVTKVLDGGANFGEVKWMGAEEQAWRLSDFSPLVPSEAKAQVQSELELLRTGKDYIFCRPQLTDNKGRVRNDPQAPNPAENPVPREAQHLTPGTSCLTDDVVKQSCQQYDVNGNCVEFWLLDGVHDSCSPSPSKPEGIQAAGLPNGTCFLGPLDLADKCPDGQHLTLMGCTLAAPGFMAKDEKELPCPLGFEAPLPGMSACVPCQAGYVAGNLSSIHCSACEPGSYSDAAGLATCKPCSGGSSAPQSGANECQLCAPSRFAGAGQATCDSCESVLSGSGSSRGAASSAECSCPAGTYRLLSACAACPEGVFCLGGSERPRQKAGYWASTEEPFTSGMSGTYSVLLCRDRLQCPDGTALEPTEHCAEGREGVACNDCKRSFTRAEDGRCKECGEASALTFAGPAVVVTVFGIAAMLSVKNDVTKQDLTMLTLVTLAGQLVTAAQSLGAVRSLSIQWVQPLKALLDIMAVIVSFDFDVLNVSCFLGKDDPVISFLTRLFVFPFISASLFAGFLVSKKTSRPSSFDSWFNLNGMLLKVLYITLSFIVLLPFQCMANPNGSLGMVSNPGLLCWNSGKHTALVVLGIIGILVYPVAILGWASWITLMYPSLVSAGQGLQLVRRYRFLFTRFKPNCYYFGVVTLFRNFLVALTPIVLIEAPALQIIVLGGIFMISAAVQAWTRPWRTEASNIADILISLLLVIILLGIAPLLEGDQSEKESILGGVVTALIFGGLTALLCILGHVLVWRFRTNKGYEVFLCHHKGAAGVLCRYIKMMLTKHARGNVFLDTDQLEDLDLIFDAVKCQTKTLVVVLTPQVLTHMWCAGEIVSAHRNKVPIVSLICSGYEHPDQSQIEGMPSLWTEKQKQTLANFGITMEMVKDAYTYLISLQATVLSRFGSAQEQENTIVELANRCKMNKRIMVRLTAASTRPRLLITGAVADAEALSVCMVLRDLMQDHIQLETAVMRSPEQLADAGRYAKYLVVVLSKGMLRDSAFANMLLVADKLELRLEIVTISADSGFEFPSLEFYSELERDCLGSPGPLGSGADLAKAYQSLLSVLALPLSPKASQGLLEKQVSEISRRFQSYATREKEFAVDAAADAGVANNNNFSSLITQPPSHPATQPPTQPPHRLISSYSFRN</sequence>
<keyword evidence="3" id="KW-0472">Membrane</keyword>
<feature type="compositionally biased region" description="Pro residues" evidence="2">
    <location>
        <begin position="1673"/>
        <end position="1684"/>
    </location>
</feature>
<keyword evidence="7" id="KW-1185">Reference proteome</keyword>
<feature type="chain" id="PRO_5032532309" description="ABC transporter substrate-binding protein PnrA-like domain-containing protein" evidence="4">
    <location>
        <begin position="22"/>
        <end position="1696"/>
    </location>
</feature>
<keyword evidence="1 4" id="KW-0732">Signal</keyword>
<feature type="signal peptide" evidence="4">
    <location>
        <begin position="1"/>
        <end position="21"/>
    </location>
</feature>
<name>A0A813DIR4_POLGL</name>
<feature type="transmembrane region" description="Helical" evidence="3">
    <location>
        <begin position="1279"/>
        <end position="1302"/>
    </location>
</feature>
<feature type="transmembrane region" description="Helical" evidence="3">
    <location>
        <begin position="957"/>
        <end position="978"/>
    </location>
</feature>
<feature type="region of interest" description="Disordered" evidence="2">
    <location>
        <begin position="625"/>
        <end position="653"/>
    </location>
</feature>
<dbReference type="Proteomes" id="UP000654075">
    <property type="component" value="Unassembled WGS sequence"/>
</dbReference>
<dbReference type="SUPFAM" id="SSF52200">
    <property type="entry name" value="Toll/Interleukin receptor TIR domain"/>
    <property type="match status" value="1"/>
</dbReference>
<reference evidence="6" key="1">
    <citation type="submission" date="2021-02" db="EMBL/GenBank/DDBJ databases">
        <authorList>
            <person name="Dougan E. K."/>
            <person name="Rhodes N."/>
            <person name="Thang M."/>
            <person name="Chan C."/>
        </authorList>
    </citation>
    <scope>NUCLEOTIDE SEQUENCE</scope>
</reference>
<keyword evidence="3" id="KW-0812">Transmembrane</keyword>
<dbReference type="Pfam" id="PF02608">
    <property type="entry name" value="Bmp"/>
    <property type="match status" value="1"/>
</dbReference>
<feature type="transmembrane region" description="Helical" evidence="3">
    <location>
        <begin position="1137"/>
        <end position="1170"/>
    </location>
</feature>
<evidence type="ECO:0000313" key="7">
    <source>
        <dbReference type="Proteomes" id="UP000654075"/>
    </source>
</evidence>
<feature type="transmembrane region" description="Helical" evidence="3">
    <location>
        <begin position="1248"/>
        <end position="1267"/>
    </location>
</feature>
<dbReference type="OrthoDB" id="439917at2759"/>
<dbReference type="Gene3D" id="2.10.50.10">
    <property type="entry name" value="Tumor Necrosis Factor Receptor, subunit A, domain 2"/>
    <property type="match status" value="1"/>
</dbReference>
<dbReference type="Gene3D" id="3.40.50.2300">
    <property type="match status" value="2"/>
</dbReference>
<dbReference type="InterPro" id="IPR035897">
    <property type="entry name" value="Toll_tir_struct_dom_sf"/>
</dbReference>
<evidence type="ECO:0000256" key="4">
    <source>
        <dbReference type="SAM" id="SignalP"/>
    </source>
</evidence>
<dbReference type="SMART" id="SM01411">
    <property type="entry name" value="Ephrin_rec_like"/>
    <property type="match status" value="3"/>
</dbReference>
<dbReference type="GO" id="GO:0005886">
    <property type="term" value="C:plasma membrane"/>
    <property type="evidence" value="ECO:0007669"/>
    <property type="project" value="InterPro"/>
</dbReference>
<feature type="transmembrane region" description="Helical" evidence="3">
    <location>
        <begin position="1217"/>
        <end position="1236"/>
    </location>
</feature>
<feature type="domain" description="ABC transporter substrate-binding protein PnrA-like" evidence="5">
    <location>
        <begin position="289"/>
        <end position="602"/>
    </location>
</feature>
<evidence type="ECO:0000256" key="1">
    <source>
        <dbReference type="ARBA" id="ARBA00022729"/>
    </source>
</evidence>
<dbReference type="PANTHER" id="PTHR43208">
    <property type="entry name" value="ABC TRANSPORTER SUBSTRATE-BINDING PROTEIN"/>
    <property type="match status" value="1"/>
</dbReference>
<dbReference type="InterPro" id="IPR009030">
    <property type="entry name" value="Growth_fac_rcpt_cys_sf"/>
</dbReference>
<accession>A0A813DIR4</accession>
<feature type="transmembrane region" description="Helical" evidence="3">
    <location>
        <begin position="1191"/>
        <end position="1211"/>
    </location>
</feature>
<feature type="transmembrane region" description="Helical" evidence="3">
    <location>
        <begin position="990"/>
        <end position="1009"/>
    </location>
</feature>
<feature type="transmembrane region" description="Helical" evidence="3">
    <location>
        <begin position="1053"/>
        <end position="1074"/>
    </location>
</feature>
<dbReference type="PANTHER" id="PTHR43208:SF1">
    <property type="entry name" value="ABC TRANSPORTER SUBSTRATE-BINDING PROTEIN"/>
    <property type="match status" value="1"/>
</dbReference>
<dbReference type="InterPro" id="IPR052910">
    <property type="entry name" value="ABC-Purine-Binding"/>
</dbReference>
<gene>
    <name evidence="6" type="ORF">PGLA1383_LOCUS4997</name>
</gene>
<comment type="caution">
    <text evidence="6">The sequence shown here is derived from an EMBL/GenBank/DDBJ whole genome shotgun (WGS) entry which is preliminary data.</text>
</comment>
<evidence type="ECO:0000256" key="2">
    <source>
        <dbReference type="SAM" id="MobiDB-lite"/>
    </source>
</evidence>
<feature type="transmembrane region" description="Helical" evidence="3">
    <location>
        <begin position="1086"/>
        <end position="1109"/>
    </location>
</feature>
<feature type="region of interest" description="Disordered" evidence="2">
    <location>
        <begin position="1664"/>
        <end position="1696"/>
    </location>
</feature>